<feature type="transmembrane region" description="Helical" evidence="20">
    <location>
        <begin position="296"/>
        <end position="321"/>
    </location>
</feature>
<dbReference type="FunFam" id="2.60.120.200:FF:000051">
    <property type="entry name" value="L-type lectin-domain containing receptor kinase V.9"/>
    <property type="match status" value="1"/>
</dbReference>
<proteinExistence type="inferred from homology"/>
<evidence type="ECO:0000256" key="3">
    <source>
        <dbReference type="ARBA" id="ARBA00010217"/>
    </source>
</evidence>
<dbReference type="SMART" id="SM00220">
    <property type="entry name" value="S_TKc"/>
    <property type="match status" value="1"/>
</dbReference>
<dbReference type="CDD" id="cd06899">
    <property type="entry name" value="lectin_legume_LecRK_Arcelin_ConA"/>
    <property type="match status" value="1"/>
</dbReference>
<name>A0A6J0MW46_RAPSA</name>
<evidence type="ECO:0000259" key="22">
    <source>
        <dbReference type="PROSITE" id="PS50011"/>
    </source>
</evidence>
<dbReference type="FunFam" id="3.30.200.20:FF:000039">
    <property type="entry name" value="receptor-like protein kinase FERONIA"/>
    <property type="match status" value="1"/>
</dbReference>
<comment type="similarity">
    <text evidence="3">In the C-terminal section; belongs to the protein kinase superfamily. Ser/Thr protein kinase family.</text>
</comment>
<dbReference type="FunFam" id="1.10.510.10:FF:000108">
    <property type="entry name" value="L-type lectin-domain containing receptor kinase S.4"/>
    <property type="match status" value="1"/>
</dbReference>
<evidence type="ECO:0000256" key="9">
    <source>
        <dbReference type="ARBA" id="ARBA00022734"/>
    </source>
</evidence>
<evidence type="ECO:0000256" key="1">
    <source>
        <dbReference type="ARBA" id="ARBA00004479"/>
    </source>
</evidence>
<comment type="catalytic activity">
    <reaction evidence="18">
        <text>L-seryl-[protein] + ATP = O-phospho-L-seryl-[protein] + ADP + H(+)</text>
        <dbReference type="Rhea" id="RHEA:17989"/>
        <dbReference type="Rhea" id="RHEA-COMP:9863"/>
        <dbReference type="Rhea" id="RHEA-COMP:11604"/>
        <dbReference type="ChEBI" id="CHEBI:15378"/>
        <dbReference type="ChEBI" id="CHEBI:29999"/>
        <dbReference type="ChEBI" id="CHEBI:30616"/>
        <dbReference type="ChEBI" id="CHEBI:83421"/>
        <dbReference type="ChEBI" id="CHEBI:456216"/>
        <dbReference type="EC" id="2.7.11.1"/>
    </reaction>
</comment>
<dbReference type="SUPFAM" id="SSF49899">
    <property type="entry name" value="Concanavalin A-like lectins/glucanases"/>
    <property type="match status" value="1"/>
</dbReference>
<dbReference type="Proteomes" id="UP000504610">
    <property type="component" value="Chromosome 3"/>
</dbReference>
<dbReference type="RefSeq" id="XP_018476364.1">
    <property type="nucleotide sequence ID" value="XM_018620862.2"/>
</dbReference>
<evidence type="ECO:0000256" key="7">
    <source>
        <dbReference type="ARBA" id="ARBA00022692"/>
    </source>
</evidence>
<keyword evidence="12 19" id="KW-0067">ATP-binding</keyword>
<keyword evidence="6" id="KW-0808">Transferase</keyword>
<evidence type="ECO:0000256" key="20">
    <source>
        <dbReference type="SAM" id="Phobius"/>
    </source>
</evidence>
<keyword evidence="10 19" id="KW-0547">Nucleotide-binding</keyword>
<keyword evidence="14 20" id="KW-0472">Membrane</keyword>
<evidence type="ECO:0000256" key="6">
    <source>
        <dbReference type="ARBA" id="ARBA00022679"/>
    </source>
</evidence>
<keyword evidence="23" id="KW-1185">Reference proteome</keyword>
<keyword evidence="15" id="KW-0675">Receptor</keyword>
<keyword evidence="8 21" id="KW-0732">Signal</keyword>
<dbReference type="Gene3D" id="2.60.120.200">
    <property type="match status" value="1"/>
</dbReference>
<dbReference type="GO" id="GO:0030246">
    <property type="term" value="F:carbohydrate binding"/>
    <property type="evidence" value="ECO:0007669"/>
    <property type="project" value="UniProtKB-KW"/>
</dbReference>
<evidence type="ECO:0000256" key="8">
    <source>
        <dbReference type="ARBA" id="ARBA00022729"/>
    </source>
</evidence>
<keyword evidence="7 20" id="KW-0812">Transmembrane</keyword>
<evidence type="ECO:0000256" key="5">
    <source>
        <dbReference type="ARBA" id="ARBA00022527"/>
    </source>
</evidence>
<evidence type="ECO:0000256" key="15">
    <source>
        <dbReference type="ARBA" id="ARBA00023170"/>
    </source>
</evidence>
<evidence type="ECO:0000256" key="17">
    <source>
        <dbReference type="ARBA" id="ARBA00047899"/>
    </source>
</evidence>
<evidence type="ECO:0000256" key="12">
    <source>
        <dbReference type="ARBA" id="ARBA00022840"/>
    </source>
</evidence>
<reference evidence="24" key="2">
    <citation type="submission" date="2025-08" db="UniProtKB">
        <authorList>
            <consortium name="RefSeq"/>
        </authorList>
    </citation>
    <scope>IDENTIFICATION</scope>
    <source>
        <tissue evidence="24">Leaf</tissue>
    </source>
</reference>
<dbReference type="EC" id="2.7.11.1" evidence="4"/>
<evidence type="ECO:0000256" key="16">
    <source>
        <dbReference type="ARBA" id="ARBA00023180"/>
    </source>
</evidence>
<dbReference type="Gene3D" id="3.30.200.20">
    <property type="entry name" value="Phosphorylase Kinase, domain 1"/>
    <property type="match status" value="1"/>
</dbReference>
<keyword evidence="11" id="KW-0418">Kinase</keyword>
<dbReference type="PROSITE" id="PS00107">
    <property type="entry name" value="PROTEIN_KINASE_ATP"/>
    <property type="match status" value="1"/>
</dbReference>
<dbReference type="Pfam" id="PF00069">
    <property type="entry name" value="Pkinase"/>
    <property type="match status" value="1"/>
</dbReference>
<dbReference type="PANTHER" id="PTHR27007">
    <property type="match status" value="1"/>
</dbReference>
<reference evidence="23" key="1">
    <citation type="journal article" date="2019" name="Database">
        <title>The radish genome database (RadishGD): an integrated information resource for radish genomics.</title>
        <authorList>
            <person name="Yu H.J."/>
            <person name="Baek S."/>
            <person name="Lee Y.J."/>
            <person name="Cho A."/>
            <person name="Mun J.H."/>
        </authorList>
    </citation>
    <scope>NUCLEOTIDE SEQUENCE [LARGE SCALE GENOMIC DNA]</scope>
    <source>
        <strain evidence="23">cv. WK10039</strain>
    </source>
</reference>
<dbReference type="PROSITE" id="PS50011">
    <property type="entry name" value="PROTEIN_KINASE_DOM"/>
    <property type="match status" value="1"/>
</dbReference>
<dbReference type="OrthoDB" id="543442at2759"/>
<organism evidence="23 24">
    <name type="scientific">Raphanus sativus</name>
    <name type="common">Radish</name>
    <name type="synonym">Raphanus raphanistrum var. sativus</name>
    <dbReference type="NCBI Taxonomy" id="3726"/>
    <lineage>
        <taxon>Eukaryota</taxon>
        <taxon>Viridiplantae</taxon>
        <taxon>Streptophyta</taxon>
        <taxon>Embryophyta</taxon>
        <taxon>Tracheophyta</taxon>
        <taxon>Spermatophyta</taxon>
        <taxon>Magnoliopsida</taxon>
        <taxon>eudicotyledons</taxon>
        <taxon>Gunneridae</taxon>
        <taxon>Pentapetalae</taxon>
        <taxon>rosids</taxon>
        <taxon>malvids</taxon>
        <taxon>Brassicales</taxon>
        <taxon>Brassicaceae</taxon>
        <taxon>Brassiceae</taxon>
        <taxon>Raphanus</taxon>
    </lineage>
</organism>
<accession>A0A6J0MW46</accession>
<feature type="signal peptide" evidence="21">
    <location>
        <begin position="1"/>
        <end position="25"/>
    </location>
</feature>
<evidence type="ECO:0000256" key="13">
    <source>
        <dbReference type="ARBA" id="ARBA00022989"/>
    </source>
</evidence>
<evidence type="ECO:0000256" key="19">
    <source>
        <dbReference type="PROSITE-ProRule" id="PRU10141"/>
    </source>
</evidence>
<dbReference type="InterPro" id="IPR001220">
    <property type="entry name" value="Legume_lectin_dom"/>
</dbReference>
<evidence type="ECO:0000313" key="23">
    <source>
        <dbReference type="Proteomes" id="UP000504610"/>
    </source>
</evidence>
<dbReference type="KEGG" id="rsz:108847585"/>
<dbReference type="AlphaFoldDB" id="A0A6J0MW46"/>
<comment type="subcellular location">
    <subcellularLocation>
        <location evidence="1">Membrane</location>
        <topology evidence="1">Single-pass type I membrane protein</topology>
    </subcellularLocation>
</comment>
<feature type="binding site" evidence="19">
    <location>
        <position position="384"/>
    </location>
    <ligand>
        <name>ATP</name>
        <dbReference type="ChEBI" id="CHEBI:30616"/>
    </ligand>
</feature>
<dbReference type="SUPFAM" id="SSF56112">
    <property type="entry name" value="Protein kinase-like (PK-like)"/>
    <property type="match status" value="1"/>
</dbReference>
<evidence type="ECO:0000256" key="11">
    <source>
        <dbReference type="ARBA" id="ARBA00022777"/>
    </source>
</evidence>
<dbReference type="InterPro" id="IPR011009">
    <property type="entry name" value="Kinase-like_dom_sf"/>
</dbReference>
<comment type="catalytic activity">
    <reaction evidence="17">
        <text>L-threonyl-[protein] + ATP = O-phospho-L-threonyl-[protein] + ADP + H(+)</text>
        <dbReference type="Rhea" id="RHEA:46608"/>
        <dbReference type="Rhea" id="RHEA-COMP:11060"/>
        <dbReference type="Rhea" id="RHEA-COMP:11605"/>
        <dbReference type="ChEBI" id="CHEBI:15378"/>
        <dbReference type="ChEBI" id="CHEBI:30013"/>
        <dbReference type="ChEBI" id="CHEBI:30616"/>
        <dbReference type="ChEBI" id="CHEBI:61977"/>
        <dbReference type="ChEBI" id="CHEBI:456216"/>
        <dbReference type="EC" id="2.7.11.1"/>
    </reaction>
</comment>
<gene>
    <name evidence="24" type="primary">LOC108847585</name>
</gene>
<evidence type="ECO:0000256" key="21">
    <source>
        <dbReference type="SAM" id="SignalP"/>
    </source>
</evidence>
<dbReference type="Pfam" id="PF00139">
    <property type="entry name" value="Lectin_legB"/>
    <property type="match status" value="1"/>
</dbReference>
<dbReference type="InterPro" id="IPR050528">
    <property type="entry name" value="L-type_Lectin-RKs"/>
</dbReference>
<keyword evidence="16" id="KW-0325">Glycoprotein</keyword>
<evidence type="ECO:0000256" key="14">
    <source>
        <dbReference type="ARBA" id="ARBA00023136"/>
    </source>
</evidence>
<dbReference type="GO" id="GO:0004674">
    <property type="term" value="F:protein serine/threonine kinase activity"/>
    <property type="evidence" value="ECO:0007669"/>
    <property type="project" value="UniProtKB-KW"/>
</dbReference>
<evidence type="ECO:0000256" key="2">
    <source>
        <dbReference type="ARBA" id="ARBA00008536"/>
    </source>
</evidence>
<dbReference type="CDD" id="cd14066">
    <property type="entry name" value="STKc_IRAK"/>
    <property type="match status" value="1"/>
</dbReference>
<feature type="domain" description="Protein kinase" evidence="22">
    <location>
        <begin position="355"/>
        <end position="628"/>
    </location>
</feature>
<dbReference type="InterPro" id="IPR013320">
    <property type="entry name" value="ConA-like_dom_sf"/>
</dbReference>
<feature type="chain" id="PRO_5026962079" description="non-specific serine/threonine protein kinase" evidence="21">
    <location>
        <begin position="26"/>
        <end position="677"/>
    </location>
</feature>
<comment type="similarity">
    <text evidence="2">In the N-terminal section; belongs to the leguminous lectin family.</text>
</comment>
<evidence type="ECO:0000313" key="24">
    <source>
        <dbReference type="RefSeq" id="XP_018476364.1"/>
    </source>
</evidence>
<dbReference type="InterPro" id="IPR017441">
    <property type="entry name" value="Protein_kinase_ATP_BS"/>
</dbReference>
<dbReference type="GO" id="GO:0005524">
    <property type="term" value="F:ATP binding"/>
    <property type="evidence" value="ECO:0007669"/>
    <property type="project" value="UniProtKB-UniRule"/>
</dbReference>
<keyword evidence="9" id="KW-0430">Lectin</keyword>
<keyword evidence="5" id="KW-0723">Serine/threonine-protein kinase</keyword>
<evidence type="ECO:0000256" key="4">
    <source>
        <dbReference type="ARBA" id="ARBA00012513"/>
    </source>
</evidence>
<dbReference type="InterPro" id="IPR000719">
    <property type="entry name" value="Prot_kinase_dom"/>
</dbReference>
<dbReference type="GeneID" id="108847585"/>
<dbReference type="Gene3D" id="1.10.510.10">
    <property type="entry name" value="Transferase(Phosphotransferase) domain 1"/>
    <property type="match status" value="1"/>
</dbReference>
<sequence>MFVKLLTIFFFFSFTLLSQLPKSSTQTLDFTYNGFLPPLTDISLEGIATVTPNGLLKLTNYTMQKTGHAFHTKPVRFKDSPDGTVSSFSTTFVFAIHSEIPSLSGYGMAFVVAPNPRLRYATASQYMGLLNITNDGNVTNHVFAIEFDTIQSPKFNDTDDNHVGIDINSLTSVESSPAGYWDGKGQFKNLTLISRKRMQVWVDYDDRTHQIDVTMAPFSKDKPKKPLVSIVRDLSSVLQQDMFVGFSSATGTIVSEYYILGWSFRVKGNAPQLDLSKLPKLPRWEPKRIYSIYKTWMPSVCIFLVPFLFISTLTILVRYVVRRRRKFKEELEDWETRLGKNRMKFKDLYCATKGFNENDLLGSGGFGAVYRGVMPRTEKEIAVKRVSNKSQQGLKEFVSEVVSIGRMGHRNLVPLLGYCRWRDELLLVYEYMPNGSLDKYLHNSPPEVTLDWKQRIKVIKGVASALFYLHEEWEQVVIHRDIKASNVLLDSEHNGRLGDFGLARLSGHGSDPQTTLVAGTWGYLAPDHVRTGRATTATDIFAFGVLLLEVACGRRPIEIQNENGERVFILDWVLGFWSEGNILDAKDPKLGTEYDRTEVEMVLKLGLMCTHSSPHDRPTMRQVLHYLMGGDAILPDLSPLDLGGNEMLEIHHELSETGMFTCGSSMVNSIVSASSGR</sequence>
<evidence type="ECO:0000256" key="10">
    <source>
        <dbReference type="ARBA" id="ARBA00022741"/>
    </source>
</evidence>
<evidence type="ECO:0000256" key="18">
    <source>
        <dbReference type="ARBA" id="ARBA00048679"/>
    </source>
</evidence>
<dbReference type="InterPro" id="IPR008271">
    <property type="entry name" value="Ser/Thr_kinase_AS"/>
</dbReference>
<dbReference type="PROSITE" id="PS00108">
    <property type="entry name" value="PROTEIN_KINASE_ST"/>
    <property type="match status" value="1"/>
</dbReference>
<protein>
    <recommendedName>
        <fullName evidence="4">non-specific serine/threonine protein kinase</fullName>
        <ecNumber evidence="4">2.7.11.1</ecNumber>
    </recommendedName>
</protein>
<keyword evidence="13 20" id="KW-1133">Transmembrane helix</keyword>
<dbReference type="GO" id="GO:0016020">
    <property type="term" value="C:membrane"/>
    <property type="evidence" value="ECO:0007669"/>
    <property type="project" value="UniProtKB-SubCell"/>
</dbReference>